<accession>A0A5C7FFZ9</accession>
<dbReference type="OrthoDB" id="1495713at2"/>
<feature type="transmembrane region" description="Helical" evidence="1">
    <location>
        <begin position="34"/>
        <end position="58"/>
    </location>
</feature>
<sequence length="89" mass="10122">MPILLLLLGVFFPRIVIVFLFFFTGWFRDAFDGYLLPILGFLFLPITLLWYGIVQYFYGGDWTMIPTIGMVVAVLLDLGLIGGGARSRR</sequence>
<feature type="transmembrane region" description="Helical" evidence="1">
    <location>
        <begin position="6"/>
        <end position="27"/>
    </location>
</feature>
<evidence type="ECO:0000313" key="2">
    <source>
        <dbReference type="EMBL" id="TXF89815.1"/>
    </source>
</evidence>
<keyword evidence="1" id="KW-1133">Transmembrane helix</keyword>
<dbReference type="EMBL" id="VOXD01000011">
    <property type="protein sequence ID" value="TXF89815.1"/>
    <property type="molecule type" value="Genomic_DNA"/>
</dbReference>
<dbReference type="RefSeq" id="WP_147930408.1">
    <property type="nucleotide sequence ID" value="NZ_VOXD01000011.1"/>
</dbReference>
<protein>
    <submittedName>
        <fullName evidence="2">Uncharacterized protein</fullName>
    </submittedName>
</protein>
<comment type="caution">
    <text evidence="2">The sequence shown here is derived from an EMBL/GenBank/DDBJ whole genome shotgun (WGS) entry which is preliminary data.</text>
</comment>
<name>A0A5C7FFZ9_9BACT</name>
<gene>
    <name evidence="2" type="ORF">FUA23_09010</name>
</gene>
<organism evidence="2 3">
    <name type="scientific">Neolewinella aurantiaca</name>
    <dbReference type="NCBI Taxonomy" id="2602767"/>
    <lineage>
        <taxon>Bacteria</taxon>
        <taxon>Pseudomonadati</taxon>
        <taxon>Bacteroidota</taxon>
        <taxon>Saprospiria</taxon>
        <taxon>Saprospirales</taxon>
        <taxon>Lewinellaceae</taxon>
        <taxon>Neolewinella</taxon>
    </lineage>
</organism>
<evidence type="ECO:0000313" key="3">
    <source>
        <dbReference type="Proteomes" id="UP000321907"/>
    </source>
</evidence>
<keyword evidence="3" id="KW-1185">Reference proteome</keyword>
<feature type="transmembrane region" description="Helical" evidence="1">
    <location>
        <begin position="64"/>
        <end position="85"/>
    </location>
</feature>
<evidence type="ECO:0000256" key="1">
    <source>
        <dbReference type="SAM" id="Phobius"/>
    </source>
</evidence>
<dbReference type="Proteomes" id="UP000321907">
    <property type="component" value="Unassembled WGS sequence"/>
</dbReference>
<reference evidence="2 3" key="1">
    <citation type="submission" date="2019-08" db="EMBL/GenBank/DDBJ databases">
        <title>Lewinella sp. strain SSH13 Genome sequencing and assembly.</title>
        <authorList>
            <person name="Kim I."/>
        </authorList>
    </citation>
    <scope>NUCLEOTIDE SEQUENCE [LARGE SCALE GENOMIC DNA]</scope>
    <source>
        <strain evidence="2 3">SSH13</strain>
    </source>
</reference>
<keyword evidence="1" id="KW-0812">Transmembrane</keyword>
<keyword evidence="1" id="KW-0472">Membrane</keyword>
<dbReference type="AlphaFoldDB" id="A0A5C7FFZ9"/>
<proteinExistence type="predicted"/>